<keyword evidence="2" id="KW-1003">Cell membrane</keyword>
<feature type="transmembrane region" description="Helical" evidence="6">
    <location>
        <begin position="469"/>
        <end position="498"/>
    </location>
</feature>
<protein>
    <submittedName>
        <fullName evidence="9">Putative ABC transport system permease protein</fullName>
    </submittedName>
</protein>
<feature type="transmembrane region" description="Helical" evidence="6">
    <location>
        <begin position="398"/>
        <end position="419"/>
    </location>
</feature>
<feature type="domain" description="ABC3 transporter permease C-terminal" evidence="7">
    <location>
        <begin position="721"/>
        <end position="831"/>
    </location>
</feature>
<dbReference type="GeneID" id="98666318"/>
<organism evidence="9 10">
    <name type="scientific">Celeribacter halophilus</name>
    <dbReference type="NCBI Taxonomy" id="576117"/>
    <lineage>
        <taxon>Bacteria</taxon>
        <taxon>Pseudomonadati</taxon>
        <taxon>Pseudomonadota</taxon>
        <taxon>Alphaproteobacteria</taxon>
        <taxon>Rhodobacterales</taxon>
        <taxon>Roseobacteraceae</taxon>
        <taxon>Celeribacter</taxon>
    </lineage>
</organism>
<dbReference type="InterPro" id="IPR003838">
    <property type="entry name" value="ABC3_permease_C"/>
</dbReference>
<feature type="domain" description="ABC3 transporter permease C-terminal" evidence="7">
    <location>
        <begin position="264"/>
        <end position="377"/>
    </location>
</feature>
<gene>
    <name evidence="9" type="ORF">SAMN04488138_11545</name>
</gene>
<feature type="domain" description="MacB-like periplasmic core" evidence="8">
    <location>
        <begin position="25"/>
        <end position="231"/>
    </location>
</feature>
<dbReference type="AlphaFoldDB" id="A0A1I3VGI2"/>
<evidence type="ECO:0000256" key="6">
    <source>
        <dbReference type="SAM" id="Phobius"/>
    </source>
</evidence>
<accession>A0A1I3VGI2</accession>
<evidence type="ECO:0000256" key="4">
    <source>
        <dbReference type="ARBA" id="ARBA00022989"/>
    </source>
</evidence>
<proteinExistence type="predicted"/>
<feature type="transmembrane region" description="Helical" evidence="6">
    <location>
        <begin position="805"/>
        <end position="826"/>
    </location>
</feature>
<evidence type="ECO:0000313" key="9">
    <source>
        <dbReference type="EMBL" id="SFJ94385.1"/>
    </source>
</evidence>
<feature type="transmembrane region" description="Helical" evidence="6">
    <location>
        <begin position="425"/>
        <end position="448"/>
    </location>
</feature>
<evidence type="ECO:0000256" key="3">
    <source>
        <dbReference type="ARBA" id="ARBA00022692"/>
    </source>
</evidence>
<keyword evidence="10" id="KW-1185">Reference proteome</keyword>
<keyword evidence="5 6" id="KW-0472">Membrane</keyword>
<feature type="transmembrane region" description="Helical" evidence="6">
    <location>
        <begin position="260"/>
        <end position="284"/>
    </location>
</feature>
<dbReference type="Pfam" id="PF12704">
    <property type="entry name" value="MacB_PCD"/>
    <property type="match status" value="1"/>
</dbReference>
<dbReference type="PANTHER" id="PTHR30287">
    <property type="entry name" value="MEMBRANE COMPONENT OF PREDICTED ABC SUPERFAMILY METABOLITE UPTAKE TRANSPORTER"/>
    <property type="match status" value="1"/>
</dbReference>
<reference evidence="9 10" key="1">
    <citation type="submission" date="2016-10" db="EMBL/GenBank/DDBJ databases">
        <authorList>
            <person name="de Groot N.N."/>
        </authorList>
    </citation>
    <scope>NUCLEOTIDE SEQUENCE [LARGE SCALE GENOMIC DNA]</scope>
    <source>
        <strain evidence="9 10">CGMCC 1.8891</strain>
    </source>
</reference>
<feature type="transmembrane region" description="Helical" evidence="6">
    <location>
        <begin position="21"/>
        <end position="42"/>
    </location>
</feature>
<evidence type="ECO:0000313" key="10">
    <source>
        <dbReference type="Proteomes" id="UP000183299"/>
    </source>
</evidence>
<feature type="transmembrane region" description="Helical" evidence="6">
    <location>
        <begin position="305"/>
        <end position="338"/>
    </location>
</feature>
<dbReference type="RefSeq" id="WP_066602586.1">
    <property type="nucleotide sequence ID" value="NZ_FORY01000015.1"/>
</dbReference>
<dbReference type="STRING" id="576117.SAMN04488138_11545"/>
<evidence type="ECO:0000256" key="5">
    <source>
        <dbReference type="ARBA" id="ARBA00023136"/>
    </source>
</evidence>
<feature type="transmembrane region" description="Helical" evidence="6">
    <location>
        <begin position="713"/>
        <end position="739"/>
    </location>
</feature>
<dbReference type="Proteomes" id="UP000183299">
    <property type="component" value="Unassembled WGS sequence"/>
</dbReference>
<name>A0A1I3VGI2_9RHOB</name>
<dbReference type="EMBL" id="FORY01000015">
    <property type="protein sequence ID" value="SFJ94385.1"/>
    <property type="molecule type" value="Genomic_DNA"/>
</dbReference>
<keyword evidence="3 6" id="KW-0812">Transmembrane</keyword>
<evidence type="ECO:0000256" key="1">
    <source>
        <dbReference type="ARBA" id="ARBA00004651"/>
    </source>
</evidence>
<dbReference type="OrthoDB" id="9775544at2"/>
<comment type="subcellular location">
    <subcellularLocation>
        <location evidence="1">Cell membrane</location>
        <topology evidence="1">Multi-pass membrane protein</topology>
    </subcellularLocation>
</comment>
<evidence type="ECO:0000259" key="8">
    <source>
        <dbReference type="Pfam" id="PF12704"/>
    </source>
</evidence>
<dbReference type="GO" id="GO:0005886">
    <property type="term" value="C:plasma membrane"/>
    <property type="evidence" value="ECO:0007669"/>
    <property type="project" value="UniProtKB-SubCell"/>
</dbReference>
<evidence type="ECO:0000256" key="2">
    <source>
        <dbReference type="ARBA" id="ARBA00022475"/>
    </source>
</evidence>
<feature type="transmembrane region" description="Helical" evidence="6">
    <location>
        <begin position="358"/>
        <end position="377"/>
    </location>
</feature>
<feature type="transmembrane region" description="Helical" evidence="6">
    <location>
        <begin position="760"/>
        <end position="793"/>
    </location>
</feature>
<keyword evidence="4 6" id="KW-1133">Transmembrane helix</keyword>
<dbReference type="Pfam" id="PF02687">
    <property type="entry name" value="FtsX"/>
    <property type="match status" value="2"/>
</dbReference>
<dbReference type="InterPro" id="IPR025857">
    <property type="entry name" value="MacB_PCD"/>
</dbReference>
<sequence length="842" mass="88640">MSSAGLAWTIARRELRAGVRGFRILILSLLLGVAAIAAVTSVRDGISKGLAREGATLLGGDAEMEFTYRFASVDERAWMEAQSLALSEIADFRSMLGYGAERALTQVKAVDSAYPLLGSVGLSPDMPLSVALAGQDGVAGIVLDRMLFERLGLGIGDRVTLADVSFVVMAELIREPDGAGEGFTLGPRSLVSLSALRDTGLLAPGTLFESAYRLDLPDATDLEALKSQAKQEVASGGFRWRDARNGAPGVSRFVERLGSFLVLVGLAGLTVGGVGVSSSVCAYLDRKISVIATLKTLGADRRTIFLAYLFQIGTLSGIAIVAGLVIGALVPALAFPFIRTMLPVPVEATPHIAPLVEAAIYGFLASAIFVLWPLARAEHIRPAALYRDAFFGLRGWPRWPYLVAQALLIAALVGAAVLFSENAGLVLWAFAGLAVTFGLLVLAGRGLTALARHLSRLSLMRRGALPLRLALGSIGGPGGEAVSVVLSLGLGLTVLSAIGQIDANMRNAIAQDLPERAPSYFVVDIQPDQIEGLTTRVEGDSGVSRFEAAPMLRGLITKINGRDAQEVAGPHWVLRGDRGITYAATPPENTEITEGTWWGPEETSPQISFAAEEAEEMGLELGDEMTINILGRDITGTITSFRTVDFSGAGMGFVLTINPAALSGAPHTWIATIYATPEAEAPLIRDLAQSYPNITTIRVRDAIDRVVSVLQSIAAATTLGAAATLVTGAVVLIGTAAAGEERRRYEAAVLKTLGASRARILASFALRALILGLGAGLVALVTGATAAWAVIHFVMEVDFSLSAGVALWIVLGGVLVTSLTSLLFSWRAMRVRPARVLRTAES</sequence>
<dbReference type="InterPro" id="IPR038766">
    <property type="entry name" value="Membrane_comp_ABC_pdt"/>
</dbReference>
<dbReference type="PANTHER" id="PTHR30287:SF1">
    <property type="entry name" value="INNER MEMBRANE PROTEIN"/>
    <property type="match status" value="1"/>
</dbReference>
<evidence type="ECO:0000259" key="7">
    <source>
        <dbReference type="Pfam" id="PF02687"/>
    </source>
</evidence>